<dbReference type="EMBL" id="JALNTZ010000001">
    <property type="protein sequence ID" value="KAJ3666008.1"/>
    <property type="molecule type" value="Genomic_DNA"/>
</dbReference>
<gene>
    <name evidence="2" type="ORF">Zmor_001468</name>
    <name evidence="1" type="ORF">Zmor_026578</name>
</gene>
<reference evidence="2" key="1">
    <citation type="journal article" date="2023" name="G3 (Bethesda)">
        <title>Whole genome assemblies of Zophobas morio and Tenebrio molitor.</title>
        <authorList>
            <person name="Kaur S."/>
            <person name="Stinson S.A."/>
            <person name="diCenzo G.C."/>
        </authorList>
    </citation>
    <scope>NUCLEOTIDE SEQUENCE</scope>
    <source>
        <strain evidence="2">QUZm001</strain>
    </source>
</reference>
<proteinExistence type="predicted"/>
<dbReference type="AlphaFoldDB" id="A0AA38MSU7"/>
<accession>A0AA38MSU7</accession>
<organism evidence="2 3">
    <name type="scientific">Zophobas morio</name>
    <dbReference type="NCBI Taxonomy" id="2755281"/>
    <lineage>
        <taxon>Eukaryota</taxon>
        <taxon>Metazoa</taxon>
        <taxon>Ecdysozoa</taxon>
        <taxon>Arthropoda</taxon>
        <taxon>Hexapoda</taxon>
        <taxon>Insecta</taxon>
        <taxon>Pterygota</taxon>
        <taxon>Neoptera</taxon>
        <taxon>Endopterygota</taxon>
        <taxon>Coleoptera</taxon>
        <taxon>Polyphaga</taxon>
        <taxon>Cucujiformia</taxon>
        <taxon>Tenebrionidae</taxon>
        <taxon>Zophobas</taxon>
    </lineage>
</organism>
<name>A0AA38MSU7_9CUCU</name>
<sequence>MNRGEWQSRVSLHGEYNTQISPSINITPLVSQTKAKSDDDIMAYRLIQSTSQTGSVFFLIIYQVKSRWRVSLYGNKLLRQVAGTLYLHTEGSSASIYRRIYAKIYRMGYNLNEAETSF</sequence>
<evidence type="ECO:0000313" key="1">
    <source>
        <dbReference type="EMBL" id="KAJ3643895.1"/>
    </source>
</evidence>
<dbReference type="Proteomes" id="UP001168821">
    <property type="component" value="Unassembled WGS sequence"/>
</dbReference>
<dbReference type="EMBL" id="JALNTZ010000008">
    <property type="protein sequence ID" value="KAJ3643895.1"/>
    <property type="molecule type" value="Genomic_DNA"/>
</dbReference>
<comment type="caution">
    <text evidence="2">The sequence shown here is derived from an EMBL/GenBank/DDBJ whole genome shotgun (WGS) entry which is preliminary data.</text>
</comment>
<evidence type="ECO:0000313" key="3">
    <source>
        <dbReference type="Proteomes" id="UP001168821"/>
    </source>
</evidence>
<protein>
    <submittedName>
        <fullName evidence="2">Uncharacterized protein</fullName>
    </submittedName>
</protein>
<keyword evidence="3" id="KW-1185">Reference proteome</keyword>
<evidence type="ECO:0000313" key="2">
    <source>
        <dbReference type="EMBL" id="KAJ3666008.1"/>
    </source>
</evidence>